<dbReference type="GO" id="GO:0015074">
    <property type="term" value="P:DNA integration"/>
    <property type="evidence" value="ECO:0007669"/>
    <property type="project" value="InterPro"/>
</dbReference>
<dbReference type="NCBIfam" id="NF033516">
    <property type="entry name" value="transpos_IS3"/>
    <property type="match status" value="1"/>
</dbReference>
<dbReference type="EMBL" id="CZAB01000064">
    <property type="protein sequence ID" value="CUP93677.1"/>
    <property type="molecule type" value="Genomic_DNA"/>
</dbReference>
<gene>
    <name evidence="3" type="ORF">ERS852480_04445</name>
</gene>
<dbReference type="Gene3D" id="3.30.420.10">
    <property type="entry name" value="Ribonuclease H-like superfamily/Ribonuclease H"/>
    <property type="match status" value="1"/>
</dbReference>
<dbReference type="InterPro" id="IPR050900">
    <property type="entry name" value="Transposase_IS3/IS150/IS904"/>
</dbReference>
<reference evidence="3 4" key="1">
    <citation type="submission" date="2015-09" db="EMBL/GenBank/DDBJ databases">
        <authorList>
            <consortium name="Pathogen Informatics"/>
        </authorList>
    </citation>
    <scope>NUCLEOTIDE SEQUENCE [LARGE SCALE GENOMIC DNA]</scope>
    <source>
        <strain evidence="3 4">2789STDY5834865</strain>
    </source>
</reference>
<dbReference type="GO" id="GO:0003676">
    <property type="term" value="F:nucleic acid binding"/>
    <property type="evidence" value="ECO:0007669"/>
    <property type="project" value="InterPro"/>
</dbReference>
<dbReference type="SUPFAM" id="SSF53098">
    <property type="entry name" value="Ribonuclease H-like"/>
    <property type="match status" value="1"/>
</dbReference>
<dbReference type="InterPro" id="IPR036397">
    <property type="entry name" value="RNaseH_sf"/>
</dbReference>
<comment type="function">
    <text evidence="1">Involved in the transposition of the insertion sequence.</text>
</comment>
<sequence>MLLKINTHCRCYWGSLACPRAAIITKKLDLFHENSGRYGYRRIHALLIREGITVSEKMVRRIMAEEGLVVLIKSRRKYNSYQGELSPSVPNTVNRDFHSEKPNEKWLTDITEFAIPAGKVYLSPVVDCFDGMLPYWTISTKPDAALVNDMPDGAISQLGEEEHPIIHSDRGCHYRWPGWISRM</sequence>
<evidence type="ECO:0000259" key="2">
    <source>
        <dbReference type="PROSITE" id="PS50994"/>
    </source>
</evidence>
<dbReference type="InterPro" id="IPR048020">
    <property type="entry name" value="Transpos_IS3"/>
</dbReference>
<accession>A0A174SCK0</accession>
<dbReference type="InterPro" id="IPR025948">
    <property type="entry name" value="HTH-like_dom"/>
</dbReference>
<dbReference type="Pfam" id="PF13276">
    <property type="entry name" value="HTH_21"/>
    <property type="match status" value="1"/>
</dbReference>
<name>A0A174SCK0_9FIRM</name>
<dbReference type="AlphaFoldDB" id="A0A174SCK0"/>
<evidence type="ECO:0000256" key="1">
    <source>
        <dbReference type="ARBA" id="ARBA00002286"/>
    </source>
</evidence>
<dbReference type="InterPro" id="IPR001584">
    <property type="entry name" value="Integrase_cat-core"/>
</dbReference>
<proteinExistence type="predicted"/>
<dbReference type="InterPro" id="IPR012337">
    <property type="entry name" value="RNaseH-like_sf"/>
</dbReference>
<organism evidence="3 4">
    <name type="scientific">Enterocloster clostridioformis</name>
    <dbReference type="NCBI Taxonomy" id="1531"/>
    <lineage>
        <taxon>Bacteria</taxon>
        <taxon>Bacillati</taxon>
        <taxon>Bacillota</taxon>
        <taxon>Clostridia</taxon>
        <taxon>Lachnospirales</taxon>
        <taxon>Lachnospiraceae</taxon>
        <taxon>Enterocloster</taxon>
    </lineage>
</organism>
<protein>
    <submittedName>
        <fullName evidence="3">Integrase catalytic subunit</fullName>
    </submittedName>
</protein>
<evidence type="ECO:0000313" key="4">
    <source>
        <dbReference type="Proteomes" id="UP000095512"/>
    </source>
</evidence>
<dbReference type="Proteomes" id="UP000095512">
    <property type="component" value="Unassembled WGS sequence"/>
</dbReference>
<dbReference type="Pfam" id="PF00665">
    <property type="entry name" value="rve"/>
    <property type="match status" value="1"/>
</dbReference>
<feature type="domain" description="Integrase catalytic" evidence="2">
    <location>
        <begin position="98"/>
        <end position="183"/>
    </location>
</feature>
<evidence type="ECO:0000313" key="3">
    <source>
        <dbReference type="EMBL" id="CUP93677.1"/>
    </source>
</evidence>
<dbReference type="PANTHER" id="PTHR46889">
    <property type="entry name" value="TRANSPOSASE INSF FOR INSERTION SEQUENCE IS3B-RELATED"/>
    <property type="match status" value="1"/>
</dbReference>
<dbReference type="PROSITE" id="PS50994">
    <property type="entry name" value="INTEGRASE"/>
    <property type="match status" value="1"/>
</dbReference>
<dbReference type="PANTHER" id="PTHR46889:SF4">
    <property type="entry name" value="TRANSPOSASE INSO FOR INSERTION SEQUENCE ELEMENT IS911B-RELATED"/>
    <property type="match status" value="1"/>
</dbReference>